<dbReference type="Gene3D" id="3.30.70.1210">
    <property type="entry name" value="Crispr-associated protein, domain 2"/>
    <property type="match status" value="1"/>
</dbReference>
<accession>A0A2J8AZT0</accession>
<sequence>MYLSRVEIDLSNRRMIRDLKHLGCYHGWVESSFPDENDNGKAGRSRKLWRIDVINGRQYLLVLSENKPAIENLEKYGIKGSACSKNYEPFLASLQEGMRAFFRIKLNAVKSYSTSGLDKKRGRVAPVPLDELNAFFLARTEKNGFAVKHDALKIVARDSERFEHSVESNDKKNKYLDLVGVTYEGILTVTDLAKFKQTLKRGIGKKKAYGFGLLTIIPMYGD</sequence>
<dbReference type="RefSeq" id="WP_102892694.1">
    <property type="nucleotide sequence ID" value="NZ_NBZD01000004.1"/>
</dbReference>
<dbReference type="InterPro" id="IPR010179">
    <property type="entry name" value="CRISPR-assoc_prot_Cse3"/>
</dbReference>
<name>A0A2J8AZT0_9FIRM</name>
<dbReference type="SUPFAM" id="SSF117987">
    <property type="entry name" value="CRISPR-associated protein"/>
    <property type="match status" value="2"/>
</dbReference>
<dbReference type="SMART" id="SM01101">
    <property type="entry name" value="CRISPR_assoc"/>
    <property type="match status" value="1"/>
</dbReference>
<organism evidence="1 2">
    <name type="scientific">Mageeibacillus indolicus</name>
    <dbReference type="NCBI Taxonomy" id="884684"/>
    <lineage>
        <taxon>Bacteria</taxon>
        <taxon>Bacillati</taxon>
        <taxon>Bacillota</taxon>
        <taxon>Clostridia</taxon>
        <taxon>Eubacteriales</taxon>
        <taxon>Oscillospiraceae</taxon>
        <taxon>Mageeibacillus</taxon>
    </lineage>
</organism>
<reference evidence="2" key="1">
    <citation type="submission" date="2017-04" db="EMBL/GenBank/DDBJ databases">
        <authorList>
            <person name="Bumgarner R.E."/>
            <person name="Fredricks D.N."/>
            <person name="Srinivasan S."/>
        </authorList>
    </citation>
    <scope>NUCLEOTIDE SEQUENCE [LARGE SCALE GENOMIC DNA]</scope>
    <source>
        <strain evidence="2">KA00405</strain>
    </source>
</reference>
<dbReference type="Pfam" id="PF08798">
    <property type="entry name" value="CRISPR_assoc"/>
    <property type="match status" value="1"/>
</dbReference>
<dbReference type="NCBIfam" id="TIGR01907">
    <property type="entry name" value="casE_Cse3"/>
    <property type="match status" value="1"/>
</dbReference>
<dbReference type="CDD" id="cd09727">
    <property type="entry name" value="Cas6_I-E"/>
    <property type="match status" value="1"/>
</dbReference>
<evidence type="ECO:0000313" key="1">
    <source>
        <dbReference type="EMBL" id="PNH18033.1"/>
    </source>
</evidence>
<dbReference type="Gene3D" id="3.30.70.1200">
    <property type="entry name" value="Crispr-associated protein, domain 1"/>
    <property type="match status" value="1"/>
</dbReference>
<proteinExistence type="predicted"/>
<protein>
    <submittedName>
        <fullName evidence="1">Type I-E CRISPR-associated protein Cas6/Cse3/CasE</fullName>
    </submittedName>
</protein>
<dbReference type="AlphaFoldDB" id="A0A2J8AZT0"/>
<dbReference type="Proteomes" id="UP000236394">
    <property type="component" value="Unassembled WGS sequence"/>
</dbReference>
<gene>
    <name evidence="1" type="ORF">B7R76_06775</name>
</gene>
<dbReference type="EMBL" id="NBZD01000004">
    <property type="protein sequence ID" value="PNH18033.1"/>
    <property type="molecule type" value="Genomic_DNA"/>
</dbReference>
<evidence type="ECO:0000313" key="2">
    <source>
        <dbReference type="Proteomes" id="UP000236394"/>
    </source>
</evidence>
<comment type="caution">
    <text evidence="1">The sequence shown here is derived from an EMBL/GenBank/DDBJ whole genome shotgun (WGS) entry which is preliminary data.</text>
</comment>